<proteinExistence type="predicted"/>
<name>A0ACA9QCY3_9GLOM</name>
<organism evidence="1 2">
    <name type="scientific">Dentiscutata heterogama</name>
    <dbReference type="NCBI Taxonomy" id="1316150"/>
    <lineage>
        <taxon>Eukaryota</taxon>
        <taxon>Fungi</taxon>
        <taxon>Fungi incertae sedis</taxon>
        <taxon>Mucoromycota</taxon>
        <taxon>Glomeromycotina</taxon>
        <taxon>Glomeromycetes</taxon>
        <taxon>Diversisporales</taxon>
        <taxon>Gigasporaceae</taxon>
        <taxon>Dentiscutata</taxon>
    </lineage>
</organism>
<feature type="non-terminal residue" evidence="1">
    <location>
        <position position="243"/>
    </location>
</feature>
<dbReference type="Proteomes" id="UP000789702">
    <property type="component" value="Unassembled WGS sequence"/>
</dbReference>
<keyword evidence="2" id="KW-1185">Reference proteome</keyword>
<reference evidence="1" key="1">
    <citation type="submission" date="2021-06" db="EMBL/GenBank/DDBJ databases">
        <authorList>
            <person name="Kallberg Y."/>
            <person name="Tangrot J."/>
            <person name="Rosling A."/>
        </authorList>
    </citation>
    <scope>NUCLEOTIDE SEQUENCE</scope>
    <source>
        <strain evidence="1">IL203A</strain>
    </source>
</reference>
<dbReference type="EMBL" id="CAJVPU010044345">
    <property type="protein sequence ID" value="CAG8747519.1"/>
    <property type="molecule type" value="Genomic_DNA"/>
</dbReference>
<evidence type="ECO:0000313" key="1">
    <source>
        <dbReference type="EMBL" id="CAG8747519.1"/>
    </source>
</evidence>
<protein>
    <submittedName>
        <fullName evidence="1">6681_t:CDS:1</fullName>
    </submittedName>
</protein>
<sequence length="243" mass="27600">CKPNKHRLCGKERVIWRHLNNVSTIGSTSDYEIIGCVPGVEVDIDGVKVVQKFHVKCGFCCDVILGMPWVMKTRCSFEWKDEKCHCSIMKNDDQKENEFVDVRCIKGKLTENDGASEEKEKCSDGKDNNVDVVNVRCVVNILEDNKAEFDYNGDEQKAFVQCQSLGKMSCGNETRDHNMLKAKRNVNNFVRLNGVSCRRVKTSRKVVNNVYASLVESALRNDNAKVKVMNTLRFESNESFDKG</sequence>
<comment type="caution">
    <text evidence="1">The sequence shown here is derived from an EMBL/GenBank/DDBJ whole genome shotgun (WGS) entry which is preliminary data.</text>
</comment>
<evidence type="ECO:0000313" key="2">
    <source>
        <dbReference type="Proteomes" id="UP000789702"/>
    </source>
</evidence>
<gene>
    <name evidence="1" type="ORF">DHETER_LOCUS14436</name>
</gene>
<accession>A0ACA9QCY3</accession>
<feature type="non-terminal residue" evidence="1">
    <location>
        <position position="1"/>
    </location>
</feature>